<feature type="region of interest" description="Disordered" evidence="2">
    <location>
        <begin position="474"/>
        <end position="518"/>
    </location>
</feature>
<sequence>MASSHGNSHSEAAKMEQIITEFYAKSLHIILESRTPYMSSRNYSGEQALSSPSSSSSSSSSVRPRDKWFNLALRECPAALENLDLWRQSHLEPLVVDVILVQRPLDCEPVKCSPKRDLVRNLSLKERYPYCCNYEQEEFGCEAKSEKIIERWVVQYDSRKIRDTNSGSRRLSSNTLHSLYKKSMLLLRSLYVTVRLLPAYKVYRDLNSSGQIRPFALTHRVASFAEPFTCREEAAMQRFGFTPVDTACGRLCLSVLYCSSLSDVSSESSTPMSPQLIPDYVGSPLTDPLKRFPSLPVTGSVAHAFPPSSSFSRRHSWSFDHYRASPPSVSFSPSPTYSEPHALISNQSSRFPPTIMPPHPPETSLVYKKDTSFDEYSPAFSPSPSSASPSLPIFIPGSHHSKPLLQSESAPFSERTAKLANSPAFCNKLNLPLRGIGSGSSKTDKTGGFMEAGTAVEKFSSLGKDDARQYSEVKISSSSSSRSFPDDLDDSDFPCPFDVDDEDVTDPGSRPESFGKNVPLCEPHVPGGLFPIKKSQDAAVGALVRMLRKAPPLRQDNSNSVKFCPEIWGNSSQEPNQPFKGQASVQRDDSSSVISSGLITSKTTTVALEELQSYREMKNLLLGQGNFLLNFGSPSMDSQPLN</sequence>
<feature type="domain" description="Autophagy-related protein 13 N-terminal" evidence="3">
    <location>
        <begin position="19"/>
        <end position="258"/>
    </location>
</feature>
<dbReference type="GO" id="GO:0019887">
    <property type="term" value="F:protein kinase regulator activity"/>
    <property type="evidence" value="ECO:0000318"/>
    <property type="project" value="GO_Central"/>
</dbReference>
<evidence type="ECO:0000256" key="2">
    <source>
        <dbReference type="SAM" id="MobiDB-lite"/>
    </source>
</evidence>
<feature type="compositionally biased region" description="Acidic residues" evidence="2">
    <location>
        <begin position="486"/>
        <end position="505"/>
    </location>
</feature>
<dbReference type="InterPro" id="IPR018731">
    <property type="entry name" value="Atg13_N"/>
</dbReference>
<dbReference type="InterPro" id="IPR040182">
    <property type="entry name" value="ATG13"/>
</dbReference>
<dbReference type="Gramene" id="ONI01873">
    <property type="protein sequence ID" value="ONI01873"/>
    <property type="gene ID" value="PRUPE_6G164000"/>
</dbReference>
<feature type="compositionally biased region" description="Low complexity" evidence="2">
    <location>
        <begin position="50"/>
        <end position="61"/>
    </location>
</feature>
<proteinExistence type="predicted"/>
<dbReference type="SMR" id="A0A251NRD6"/>
<feature type="region of interest" description="Disordered" evidence="2">
    <location>
        <begin position="342"/>
        <end position="364"/>
    </location>
</feature>
<evidence type="ECO:0000313" key="4">
    <source>
        <dbReference type="EMBL" id="ONI01872.1"/>
    </source>
</evidence>
<accession>A0A251NRD6</accession>
<dbReference type="Gramene" id="ONI01870">
    <property type="protein sequence ID" value="ONI01870"/>
    <property type="gene ID" value="PRUPE_6G164000"/>
</dbReference>
<dbReference type="PANTHER" id="PTHR13430">
    <property type="match status" value="1"/>
</dbReference>
<dbReference type="EMBL" id="CM007656">
    <property type="protein sequence ID" value="ONI01871.1"/>
    <property type="molecule type" value="Genomic_DNA"/>
</dbReference>
<dbReference type="Gene3D" id="3.30.900.10">
    <property type="entry name" value="HORMA domain"/>
    <property type="match status" value="1"/>
</dbReference>
<name>A0A251NRD6_PRUPE</name>
<organism evidence="4 5">
    <name type="scientific">Prunus persica</name>
    <name type="common">Peach</name>
    <name type="synonym">Amygdalus persica</name>
    <dbReference type="NCBI Taxonomy" id="3760"/>
    <lineage>
        <taxon>Eukaryota</taxon>
        <taxon>Viridiplantae</taxon>
        <taxon>Streptophyta</taxon>
        <taxon>Embryophyta</taxon>
        <taxon>Tracheophyta</taxon>
        <taxon>Spermatophyta</taxon>
        <taxon>Magnoliopsida</taxon>
        <taxon>eudicotyledons</taxon>
        <taxon>Gunneridae</taxon>
        <taxon>Pentapetalae</taxon>
        <taxon>rosids</taxon>
        <taxon>fabids</taxon>
        <taxon>Rosales</taxon>
        <taxon>Rosaceae</taxon>
        <taxon>Amygdaloideae</taxon>
        <taxon>Amygdaleae</taxon>
        <taxon>Prunus</taxon>
    </lineage>
</organism>
<dbReference type="EMBL" id="CM007656">
    <property type="protein sequence ID" value="ONI01870.1"/>
    <property type="molecule type" value="Genomic_DNA"/>
</dbReference>
<dbReference type="GO" id="GO:0000407">
    <property type="term" value="C:phagophore assembly site"/>
    <property type="evidence" value="ECO:0000318"/>
    <property type="project" value="GO_Central"/>
</dbReference>
<dbReference type="Gramene" id="ONI01872">
    <property type="protein sequence ID" value="ONI01872"/>
    <property type="gene ID" value="PRUPE_6G164000"/>
</dbReference>
<dbReference type="GO" id="GO:1990316">
    <property type="term" value="C:Atg1/ULK1 kinase complex"/>
    <property type="evidence" value="ECO:0000318"/>
    <property type="project" value="GO_Central"/>
</dbReference>
<evidence type="ECO:0000259" key="3">
    <source>
        <dbReference type="Pfam" id="PF10033"/>
    </source>
</evidence>
<gene>
    <name evidence="4" type="ORF">PRUPE_6G164000</name>
</gene>
<keyword evidence="5" id="KW-1185">Reference proteome</keyword>
<dbReference type="EMBL" id="CM007656">
    <property type="protein sequence ID" value="ONI01873.1"/>
    <property type="molecule type" value="Genomic_DNA"/>
</dbReference>
<dbReference type="Pfam" id="PF10033">
    <property type="entry name" value="ATG13"/>
    <property type="match status" value="1"/>
</dbReference>
<dbReference type="FunFam" id="3.30.900.10:FF:000008">
    <property type="entry name" value="Autophagy-related protein 13b"/>
    <property type="match status" value="1"/>
</dbReference>
<feature type="region of interest" description="Disordered" evidence="2">
    <location>
        <begin position="42"/>
        <end position="63"/>
    </location>
</feature>
<dbReference type="Gramene" id="ONI01871">
    <property type="protein sequence ID" value="ONI01871"/>
    <property type="gene ID" value="PRUPE_6G164000"/>
</dbReference>
<dbReference type="EMBL" id="CM007656">
    <property type="protein sequence ID" value="ONI01872.1"/>
    <property type="molecule type" value="Genomic_DNA"/>
</dbReference>
<dbReference type="GO" id="GO:0005829">
    <property type="term" value="C:cytosol"/>
    <property type="evidence" value="ECO:0000318"/>
    <property type="project" value="GO_Central"/>
</dbReference>
<dbReference type="PANTHER" id="PTHR13430:SF15">
    <property type="entry name" value="AUTOPHAGY-RELATED PROTEIN 13B"/>
    <property type="match status" value="1"/>
</dbReference>
<dbReference type="GO" id="GO:0034727">
    <property type="term" value="P:piecemeal microautophagy of the nucleus"/>
    <property type="evidence" value="ECO:0000318"/>
    <property type="project" value="GO_Central"/>
</dbReference>
<protein>
    <recommendedName>
        <fullName evidence="3">Autophagy-related protein 13 N-terminal domain-containing protein</fullName>
    </recommendedName>
</protein>
<dbReference type="GO" id="GO:0000423">
    <property type="term" value="P:mitophagy"/>
    <property type="evidence" value="ECO:0000318"/>
    <property type="project" value="GO_Central"/>
</dbReference>
<reference evidence="4 5" key="1">
    <citation type="journal article" date="2013" name="Nat. Genet.">
        <title>The high-quality draft genome of peach (Prunus persica) identifies unique patterns of genetic diversity, domestication and genome evolution.</title>
        <authorList>
            <consortium name="International Peach Genome Initiative"/>
            <person name="Verde I."/>
            <person name="Abbott A.G."/>
            <person name="Scalabrin S."/>
            <person name="Jung S."/>
            <person name="Shu S."/>
            <person name="Marroni F."/>
            <person name="Zhebentyayeva T."/>
            <person name="Dettori M.T."/>
            <person name="Grimwood J."/>
            <person name="Cattonaro F."/>
            <person name="Zuccolo A."/>
            <person name="Rossini L."/>
            <person name="Jenkins J."/>
            <person name="Vendramin E."/>
            <person name="Meisel L.A."/>
            <person name="Decroocq V."/>
            <person name="Sosinski B."/>
            <person name="Prochnik S."/>
            <person name="Mitros T."/>
            <person name="Policriti A."/>
            <person name="Cipriani G."/>
            <person name="Dondini L."/>
            <person name="Ficklin S."/>
            <person name="Goodstein D.M."/>
            <person name="Xuan P."/>
            <person name="Del Fabbro C."/>
            <person name="Aramini V."/>
            <person name="Copetti D."/>
            <person name="Gonzalez S."/>
            <person name="Horner D.S."/>
            <person name="Falchi R."/>
            <person name="Lucas S."/>
            <person name="Mica E."/>
            <person name="Maldonado J."/>
            <person name="Lazzari B."/>
            <person name="Bielenberg D."/>
            <person name="Pirona R."/>
            <person name="Miculan M."/>
            <person name="Barakat A."/>
            <person name="Testolin R."/>
            <person name="Stella A."/>
            <person name="Tartarini S."/>
            <person name="Tonutti P."/>
            <person name="Arus P."/>
            <person name="Orellana A."/>
            <person name="Wells C."/>
            <person name="Main D."/>
            <person name="Vizzotto G."/>
            <person name="Silva H."/>
            <person name="Salamini F."/>
            <person name="Schmutz J."/>
            <person name="Morgante M."/>
            <person name="Rokhsar D.S."/>
        </authorList>
    </citation>
    <scope>NUCLEOTIDE SEQUENCE [LARGE SCALE GENOMIC DNA]</scope>
    <source>
        <strain evidence="5">cv. Nemared</strain>
    </source>
</reference>
<dbReference type="OrthoDB" id="70161at2759"/>
<dbReference type="STRING" id="3760.A0A251NRD6"/>
<evidence type="ECO:0000256" key="1">
    <source>
        <dbReference type="ARBA" id="ARBA00023006"/>
    </source>
</evidence>
<dbReference type="AlphaFoldDB" id="A0A251NRD6"/>
<dbReference type="GO" id="GO:0005776">
    <property type="term" value="C:autophagosome"/>
    <property type="evidence" value="ECO:0000318"/>
    <property type="project" value="GO_Central"/>
</dbReference>
<dbReference type="GO" id="GO:0034497">
    <property type="term" value="P:protein localization to phagophore assembly site"/>
    <property type="evidence" value="ECO:0000318"/>
    <property type="project" value="GO_Central"/>
</dbReference>
<dbReference type="InterPro" id="IPR036570">
    <property type="entry name" value="HORMA_dom_sf"/>
</dbReference>
<keyword evidence="1" id="KW-0072">Autophagy</keyword>
<dbReference type="Proteomes" id="UP000006882">
    <property type="component" value="Chromosome G6"/>
</dbReference>
<evidence type="ECO:0000313" key="5">
    <source>
        <dbReference type="Proteomes" id="UP000006882"/>
    </source>
</evidence>
<reference evidence="4" key="2">
    <citation type="submission" date="2016-12" db="EMBL/GenBank/DDBJ databases">
        <title>WGS assembly of Prunus persica.</title>
        <authorList>
            <person name="Verde I."/>
            <person name="Jenkins J."/>
            <person name="Dondini L."/>
            <person name="Micali S."/>
            <person name="Pagliarani G."/>
            <person name="Vendramin E."/>
            <person name="Paris R."/>
            <person name="Aramini V."/>
            <person name="Gazza L."/>
            <person name="Rossini L."/>
            <person name="Bassi D."/>
            <person name="Troggio M."/>
            <person name="Shu S."/>
            <person name="Grimwood J.H."/>
            <person name="Tartarini S."/>
            <person name="Dettori M.T."/>
            <person name="Schmutz J."/>
        </authorList>
    </citation>
    <scope>NUCLEOTIDE SEQUENCE</scope>
</reference>